<keyword evidence="2" id="KW-0378">Hydrolase</keyword>
<gene>
    <name evidence="3" type="ORF">ACFQ41_12735</name>
</gene>
<name>A0ABW4BM30_9LACO</name>
<evidence type="ECO:0000313" key="3">
    <source>
        <dbReference type="EMBL" id="MFD1400177.1"/>
    </source>
</evidence>
<reference evidence="4" key="1">
    <citation type="journal article" date="2019" name="Int. J. Syst. Evol. Microbiol.">
        <title>The Global Catalogue of Microorganisms (GCM) 10K type strain sequencing project: providing services to taxonomists for standard genome sequencing and annotation.</title>
        <authorList>
            <consortium name="The Broad Institute Genomics Platform"/>
            <consortium name="The Broad Institute Genome Sequencing Center for Infectious Disease"/>
            <person name="Wu L."/>
            <person name="Ma J."/>
        </authorList>
    </citation>
    <scope>NUCLEOTIDE SEQUENCE [LARGE SCALE GENOMIC DNA]</scope>
    <source>
        <strain evidence="4">CCM 9110</strain>
    </source>
</reference>
<dbReference type="PANTHER" id="PTHR16222:SF24">
    <property type="entry name" value="ADP-RIBOSYLHYDROLASE ARH3"/>
    <property type="match status" value="1"/>
</dbReference>
<accession>A0ABW4BM30</accession>
<sequence>MITKQKIRNFFEAGMIADALGVPVEFNQRDTYTVSTMQGYGTYNQPAGSWSDDSSLTLCLAETLAEKGDADACMTKFVDYLEHGSYTPSGKLFDIGNATREAIFNFEIKSTSAIEAGSRSPSANGNGALMRIAPLAFACLKCARPERQRQIREFTTITHGHIRSIIANDLYVECLRAMLLGMPLIEAMAEAWDVIEVAGYPQKELALFKNIHDTTFAITPRQNIRSSGYVIDSFEAAMWCALNEQTLRGVCLLAVNLGEDTDTIAQIAASLYAAGHLDEQAPPPWRYVLIHTRQEERIVETFAEKFCDE</sequence>
<dbReference type="RefSeq" id="WP_204118323.1">
    <property type="nucleotide sequence ID" value="NZ_BOLV01000004.1"/>
</dbReference>
<proteinExistence type="inferred from homology"/>
<dbReference type="SUPFAM" id="SSF101478">
    <property type="entry name" value="ADP-ribosylglycohydrolase"/>
    <property type="match status" value="1"/>
</dbReference>
<comment type="similarity">
    <text evidence="1">Belongs to the ADP-ribosylglycohydrolase family.</text>
</comment>
<evidence type="ECO:0000256" key="2">
    <source>
        <dbReference type="ARBA" id="ARBA00022801"/>
    </source>
</evidence>
<evidence type="ECO:0000256" key="1">
    <source>
        <dbReference type="ARBA" id="ARBA00010702"/>
    </source>
</evidence>
<dbReference type="PANTHER" id="PTHR16222">
    <property type="entry name" value="ADP-RIBOSYLGLYCOHYDROLASE"/>
    <property type="match status" value="1"/>
</dbReference>
<organism evidence="3 4">
    <name type="scientific">Lacticaseibacillus suilingensis</name>
    <dbReference type="NCBI Taxonomy" id="2799577"/>
    <lineage>
        <taxon>Bacteria</taxon>
        <taxon>Bacillati</taxon>
        <taxon>Bacillota</taxon>
        <taxon>Bacilli</taxon>
        <taxon>Lactobacillales</taxon>
        <taxon>Lactobacillaceae</taxon>
        <taxon>Lacticaseibacillus</taxon>
    </lineage>
</organism>
<dbReference type="Proteomes" id="UP001597199">
    <property type="component" value="Unassembled WGS sequence"/>
</dbReference>
<comment type="caution">
    <text evidence="3">The sequence shown here is derived from an EMBL/GenBank/DDBJ whole genome shotgun (WGS) entry which is preliminary data.</text>
</comment>
<evidence type="ECO:0000313" key="4">
    <source>
        <dbReference type="Proteomes" id="UP001597199"/>
    </source>
</evidence>
<dbReference type="InterPro" id="IPR036705">
    <property type="entry name" value="Ribosyl_crysJ1_sf"/>
</dbReference>
<dbReference type="InterPro" id="IPR005502">
    <property type="entry name" value="Ribosyl_crysJ1"/>
</dbReference>
<dbReference type="EMBL" id="JBHTOA010000048">
    <property type="protein sequence ID" value="MFD1400177.1"/>
    <property type="molecule type" value="Genomic_DNA"/>
</dbReference>
<dbReference type="Pfam" id="PF03747">
    <property type="entry name" value="ADP_ribosyl_GH"/>
    <property type="match status" value="1"/>
</dbReference>
<dbReference type="Gene3D" id="1.10.4080.10">
    <property type="entry name" value="ADP-ribosylation/Crystallin J1"/>
    <property type="match status" value="1"/>
</dbReference>
<keyword evidence="4" id="KW-1185">Reference proteome</keyword>
<dbReference type="InterPro" id="IPR050792">
    <property type="entry name" value="ADP-ribosylglycohydrolase"/>
</dbReference>
<protein>
    <submittedName>
        <fullName evidence="3">ADP-ribosylglycohydrolase family protein</fullName>
    </submittedName>
</protein>